<reference evidence="1 2" key="2">
    <citation type="submission" date="2018-11" db="EMBL/GenBank/DDBJ databases">
        <authorList>
            <consortium name="Pathogen Informatics"/>
        </authorList>
    </citation>
    <scope>NUCLEOTIDE SEQUENCE [LARGE SCALE GENOMIC DNA]</scope>
</reference>
<sequence>MHYSLKSHINKEYENVSGFFPEDLGSRYALTTAGRYQERTGQTISWRRRRSYAVMSYKLVKHVAQHPSQHNMKTEARYILEKAKAPEEEEESASS</sequence>
<organism evidence="2 3">
    <name type="scientific">Toxocara canis</name>
    <name type="common">Canine roundworm</name>
    <dbReference type="NCBI Taxonomy" id="6265"/>
    <lineage>
        <taxon>Eukaryota</taxon>
        <taxon>Metazoa</taxon>
        <taxon>Ecdysozoa</taxon>
        <taxon>Nematoda</taxon>
        <taxon>Chromadorea</taxon>
        <taxon>Rhabditida</taxon>
        <taxon>Spirurina</taxon>
        <taxon>Ascaridomorpha</taxon>
        <taxon>Ascaridoidea</taxon>
        <taxon>Toxocaridae</taxon>
        <taxon>Toxocara</taxon>
    </lineage>
</organism>
<keyword evidence="2" id="KW-1185">Reference proteome</keyword>
<name>A0A183UMK2_TOXCA</name>
<accession>A0A183UMK2</accession>
<dbReference type="EMBL" id="UYWY01020263">
    <property type="protein sequence ID" value="VDM41043.1"/>
    <property type="molecule type" value="Genomic_DNA"/>
</dbReference>
<reference evidence="3" key="1">
    <citation type="submission" date="2016-06" db="UniProtKB">
        <authorList>
            <consortium name="WormBaseParasite"/>
        </authorList>
    </citation>
    <scope>IDENTIFICATION</scope>
</reference>
<evidence type="ECO:0000313" key="3">
    <source>
        <dbReference type="WBParaSite" id="TCNE_0000972201-mRNA-1"/>
    </source>
</evidence>
<protein>
    <submittedName>
        <fullName evidence="1 3">Uncharacterized protein</fullName>
    </submittedName>
</protein>
<gene>
    <name evidence="1" type="ORF">TCNE_LOCUS9722</name>
</gene>
<dbReference type="AlphaFoldDB" id="A0A183UMK2"/>
<evidence type="ECO:0000313" key="2">
    <source>
        <dbReference type="Proteomes" id="UP000050794"/>
    </source>
</evidence>
<evidence type="ECO:0000313" key="1">
    <source>
        <dbReference type="EMBL" id="VDM41043.1"/>
    </source>
</evidence>
<dbReference type="Proteomes" id="UP000050794">
    <property type="component" value="Unassembled WGS sequence"/>
</dbReference>
<dbReference type="WBParaSite" id="TCNE_0000972201-mRNA-1">
    <property type="protein sequence ID" value="TCNE_0000972201-mRNA-1"/>
    <property type="gene ID" value="TCNE_0000972201"/>
</dbReference>
<proteinExistence type="predicted"/>